<dbReference type="InterPro" id="IPR003735">
    <property type="entry name" value="Metal_Tscrpt_repr"/>
</dbReference>
<dbReference type="Pfam" id="PF02583">
    <property type="entry name" value="Trns_repr_metal"/>
    <property type="match status" value="1"/>
</dbReference>
<name>A0A1F7HL98_9BACT</name>
<sequence length="88" mass="9876">MQSHVKVNVLKRLKTAYGHLDHVIKAVESEQYCIDILHQSLAVQSALRAVDSIILKGHLEEHASSAMQGKDKEKSIQEIIAVFEKADR</sequence>
<dbReference type="EMBL" id="MFZT01000006">
    <property type="protein sequence ID" value="OGK31873.1"/>
    <property type="molecule type" value="Genomic_DNA"/>
</dbReference>
<proteinExistence type="predicted"/>
<dbReference type="InterPro" id="IPR038390">
    <property type="entry name" value="Metal_Tscrpt_repr_sf"/>
</dbReference>
<dbReference type="GO" id="GO:0003677">
    <property type="term" value="F:DNA binding"/>
    <property type="evidence" value="ECO:0007669"/>
    <property type="project" value="InterPro"/>
</dbReference>
<dbReference type="PANTHER" id="PTHR33677">
    <property type="entry name" value="TRANSCRIPTIONAL REPRESSOR FRMR-RELATED"/>
    <property type="match status" value="1"/>
</dbReference>
<evidence type="ECO:0000256" key="3">
    <source>
        <dbReference type="ARBA" id="ARBA00022490"/>
    </source>
</evidence>
<protein>
    <recommendedName>
        <fullName evidence="5">Copper-sensing transcriptional repressor CsoR</fullName>
    </recommendedName>
    <alternativeName>
        <fullName evidence="6">Copper-sensitive operon repressor</fullName>
    </alternativeName>
</protein>
<dbReference type="PANTHER" id="PTHR33677:SF4">
    <property type="entry name" value="COPPER-SENSING TRANSCRIPTIONAL REPRESSOR CSOR"/>
    <property type="match status" value="1"/>
</dbReference>
<evidence type="ECO:0000313" key="7">
    <source>
        <dbReference type="EMBL" id="OGK31873.1"/>
    </source>
</evidence>
<dbReference type="Proteomes" id="UP000178098">
    <property type="component" value="Unassembled WGS sequence"/>
</dbReference>
<comment type="subcellular location">
    <subcellularLocation>
        <location evidence="1">Cytoplasm</location>
    </subcellularLocation>
</comment>
<evidence type="ECO:0000256" key="4">
    <source>
        <dbReference type="ARBA" id="ARBA00022723"/>
    </source>
</evidence>
<keyword evidence="4" id="KW-0479">Metal-binding</keyword>
<keyword evidence="3" id="KW-0963">Cytoplasm</keyword>
<reference evidence="7 8" key="1">
    <citation type="journal article" date="2016" name="Nat. Commun.">
        <title>Thousands of microbial genomes shed light on interconnected biogeochemical processes in an aquifer system.</title>
        <authorList>
            <person name="Anantharaman K."/>
            <person name="Brown C.T."/>
            <person name="Hug L.A."/>
            <person name="Sharon I."/>
            <person name="Castelle C.J."/>
            <person name="Probst A.J."/>
            <person name="Thomas B.C."/>
            <person name="Singh A."/>
            <person name="Wilkins M.J."/>
            <person name="Karaoz U."/>
            <person name="Brodie E.L."/>
            <person name="Williams K.H."/>
            <person name="Hubbard S.S."/>
            <person name="Banfield J.F."/>
        </authorList>
    </citation>
    <scope>NUCLEOTIDE SEQUENCE [LARGE SCALE GENOMIC DNA]</scope>
</reference>
<evidence type="ECO:0000256" key="1">
    <source>
        <dbReference type="ARBA" id="ARBA00004496"/>
    </source>
</evidence>
<organism evidence="7 8">
    <name type="scientific">Candidatus Roizmanbacteria bacterium RIFCSPHIGHO2_02_FULL_43_11</name>
    <dbReference type="NCBI Taxonomy" id="1802043"/>
    <lineage>
        <taxon>Bacteria</taxon>
        <taxon>Candidatus Roizmaniibacteriota</taxon>
    </lineage>
</organism>
<evidence type="ECO:0000256" key="2">
    <source>
        <dbReference type="ARBA" id="ARBA00011738"/>
    </source>
</evidence>
<comment type="caution">
    <text evidence="7">The sequence shown here is derived from an EMBL/GenBank/DDBJ whole genome shotgun (WGS) entry which is preliminary data.</text>
</comment>
<dbReference type="GO" id="GO:0046872">
    <property type="term" value="F:metal ion binding"/>
    <property type="evidence" value="ECO:0007669"/>
    <property type="project" value="UniProtKB-KW"/>
</dbReference>
<dbReference type="GO" id="GO:0005737">
    <property type="term" value="C:cytoplasm"/>
    <property type="evidence" value="ECO:0007669"/>
    <property type="project" value="UniProtKB-SubCell"/>
</dbReference>
<evidence type="ECO:0000313" key="8">
    <source>
        <dbReference type="Proteomes" id="UP000178098"/>
    </source>
</evidence>
<comment type="subunit">
    <text evidence="2">Homodimer.</text>
</comment>
<evidence type="ECO:0000256" key="6">
    <source>
        <dbReference type="ARBA" id="ARBA00041544"/>
    </source>
</evidence>
<accession>A0A1F7HL98</accession>
<evidence type="ECO:0000256" key="5">
    <source>
        <dbReference type="ARBA" id="ARBA00039938"/>
    </source>
</evidence>
<dbReference type="GO" id="GO:0045892">
    <property type="term" value="P:negative regulation of DNA-templated transcription"/>
    <property type="evidence" value="ECO:0007669"/>
    <property type="project" value="UniProtKB-ARBA"/>
</dbReference>
<gene>
    <name evidence="7" type="ORF">A3D08_02655</name>
</gene>
<dbReference type="AlphaFoldDB" id="A0A1F7HL98"/>
<dbReference type="Gene3D" id="1.20.58.1000">
    <property type="entry name" value="Metal-sensitive repressor, helix protomer"/>
    <property type="match status" value="1"/>
</dbReference>